<accession>A0A3D3R4A6</accession>
<dbReference type="SUPFAM" id="SSF51658">
    <property type="entry name" value="Xylose isomerase-like"/>
    <property type="match status" value="1"/>
</dbReference>
<dbReference type="PANTHER" id="PTHR12110">
    <property type="entry name" value="HYDROXYPYRUVATE ISOMERASE"/>
    <property type="match status" value="1"/>
</dbReference>
<gene>
    <name evidence="2" type="ORF">DIT97_08040</name>
</gene>
<dbReference type="EMBL" id="DQAY01000048">
    <property type="protein sequence ID" value="HCO22998.1"/>
    <property type="molecule type" value="Genomic_DNA"/>
</dbReference>
<evidence type="ECO:0000313" key="2">
    <source>
        <dbReference type="EMBL" id="HCO22998.1"/>
    </source>
</evidence>
<dbReference type="InterPro" id="IPR036237">
    <property type="entry name" value="Xyl_isomerase-like_sf"/>
</dbReference>
<name>A0A3D3R4A6_9PLAN</name>
<dbReference type="PANTHER" id="PTHR12110:SF53">
    <property type="entry name" value="BLR5974 PROTEIN"/>
    <property type="match status" value="1"/>
</dbReference>
<comment type="caution">
    <text evidence="2">The sequence shown here is derived from an EMBL/GenBank/DDBJ whole genome shotgun (WGS) entry which is preliminary data.</text>
</comment>
<dbReference type="InterPro" id="IPR013022">
    <property type="entry name" value="Xyl_isomerase-like_TIM-brl"/>
</dbReference>
<reference evidence="2 3" key="1">
    <citation type="journal article" date="2018" name="Nat. Biotechnol.">
        <title>A standardized bacterial taxonomy based on genome phylogeny substantially revises the tree of life.</title>
        <authorList>
            <person name="Parks D.H."/>
            <person name="Chuvochina M."/>
            <person name="Waite D.W."/>
            <person name="Rinke C."/>
            <person name="Skarshewski A."/>
            <person name="Chaumeil P.A."/>
            <person name="Hugenholtz P."/>
        </authorList>
    </citation>
    <scope>NUCLEOTIDE SEQUENCE [LARGE SCALE GENOMIC DNA]</scope>
    <source>
        <strain evidence="2">UBA9375</strain>
    </source>
</reference>
<protein>
    <submittedName>
        <fullName evidence="2">Fe-S cluster assembly protein HesB</fullName>
    </submittedName>
</protein>
<dbReference type="Pfam" id="PF01261">
    <property type="entry name" value="AP_endonuc_2"/>
    <property type="match status" value="1"/>
</dbReference>
<proteinExistence type="predicted"/>
<evidence type="ECO:0000313" key="3">
    <source>
        <dbReference type="Proteomes" id="UP000263642"/>
    </source>
</evidence>
<organism evidence="2 3">
    <name type="scientific">Gimesia maris</name>
    <dbReference type="NCBI Taxonomy" id="122"/>
    <lineage>
        <taxon>Bacteria</taxon>
        <taxon>Pseudomonadati</taxon>
        <taxon>Planctomycetota</taxon>
        <taxon>Planctomycetia</taxon>
        <taxon>Planctomycetales</taxon>
        <taxon>Planctomycetaceae</taxon>
        <taxon>Gimesia</taxon>
    </lineage>
</organism>
<dbReference type="Gene3D" id="3.20.20.150">
    <property type="entry name" value="Divalent-metal-dependent TIM barrel enzymes"/>
    <property type="match status" value="1"/>
</dbReference>
<feature type="domain" description="Xylose isomerase-like TIM barrel" evidence="1">
    <location>
        <begin position="20"/>
        <end position="269"/>
    </location>
</feature>
<sequence length="282" mass="30739">MEKWPIGVFASVDAGLGVHFDVVQELGIPTVQIHAPHKQTRTPEVAQEFLERCNSAGIKLTCVFGGFDGESYADIPTTKQTVGLVPAETRAARVEEMKEISDFAKLLGCDTVALHIGFVPEDRDSDDYKELVSVTQGLLDHVKVNGQNLNLETGQESADHLLDFISDVGRDNLKINFDPANMILYGTGDPIAALKRVGHLVGSVHCKDATWAAEEKRGIDWGAEVPLGEGDVGMGTYLRTLDDIGYTGPLTIEREIPEDREQQKTDIGKAVSLLTELKKQLG</sequence>
<dbReference type="AlphaFoldDB" id="A0A3D3R4A6"/>
<dbReference type="InterPro" id="IPR050312">
    <property type="entry name" value="IolE/XylAMocC-like"/>
</dbReference>
<dbReference type="Proteomes" id="UP000263642">
    <property type="component" value="Unassembled WGS sequence"/>
</dbReference>
<evidence type="ECO:0000259" key="1">
    <source>
        <dbReference type="Pfam" id="PF01261"/>
    </source>
</evidence>
<dbReference type="RefSeq" id="WP_278440567.1">
    <property type="nucleotide sequence ID" value="NZ_CAXBMG010000003.1"/>
</dbReference>